<reference evidence="4" key="1">
    <citation type="journal article" date="2019" name="Int. J. Syst. Evol. Microbiol.">
        <title>The Global Catalogue of Microorganisms (GCM) 10K type strain sequencing project: providing services to taxonomists for standard genome sequencing and annotation.</title>
        <authorList>
            <consortium name="The Broad Institute Genomics Platform"/>
            <consortium name="The Broad Institute Genome Sequencing Center for Infectious Disease"/>
            <person name="Wu L."/>
            <person name="Ma J."/>
        </authorList>
    </citation>
    <scope>NUCLEOTIDE SEQUENCE [LARGE SCALE GENOMIC DNA]</scope>
    <source>
        <strain evidence="4">KCTC 32465</strain>
    </source>
</reference>
<dbReference type="SUPFAM" id="SSF53187">
    <property type="entry name" value="Zn-dependent exopeptidases"/>
    <property type="match status" value="1"/>
</dbReference>
<dbReference type="EMBL" id="BMZF01000001">
    <property type="protein sequence ID" value="GHA45855.1"/>
    <property type="molecule type" value="Genomic_DNA"/>
</dbReference>
<dbReference type="PIRSF" id="PIRSF005962">
    <property type="entry name" value="Pept_M20D_amidohydro"/>
    <property type="match status" value="1"/>
</dbReference>
<dbReference type="InterPro" id="IPR017439">
    <property type="entry name" value="Amidohydrolase"/>
</dbReference>
<evidence type="ECO:0000313" key="4">
    <source>
        <dbReference type="Proteomes" id="UP000634455"/>
    </source>
</evidence>
<dbReference type="InterPro" id="IPR011650">
    <property type="entry name" value="Peptidase_M20_dimer"/>
</dbReference>
<evidence type="ECO:0000313" key="3">
    <source>
        <dbReference type="EMBL" id="GHA45855.1"/>
    </source>
</evidence>
<accession>A0ABQ3CX17</accession>
<evidence type="ECO:0000259" key="2">
    <source>
        <dbReference type="Pfam" id="PF07687"/>
    </source>
</evidence>
<dbReference type="CDD" id="cd05666">
    <property type="entry name" value="M20_Acy1-like"/>
    <property type="match status" value="1"/>
</dbReference>
<dbReference type="Pfam" id="PF01546">
    <property type="entry name" value="Peptidase_M20"/>
    <property type="match status" value="1"/>
</dbReference>
<keyword evidence="1" id="KW-0378">Hydrolase</keyword>
<protein>
    <submittedName>
        <fullName evidence="3">Amidohydrolase</fullName>
    </submittedName>
</protein>
<dbReference type="NCBIfam" id="TIGR01891">
    <property type="entry name" value="amidohydrolases"/>
    <property type="match status" value="1"/>
</dbReference>
<comment type="caution">
    <text evidence="3">The sequence shown here is derived from an EMBL/GenBank/DDBJ whole genome shotgun (WGS) entry which is preliminary data.</text>
</comment>
<dbReference type="Pfam" id="PF07687">
    <property type="entry name" value="M20_dimer"/>
    <property type="match status" value="1"/>
</dbReference>
<proteinExistence type="predicted"/>
<dbReference type="SUPFAM" id="SSF55031">
    <property type="entry name" value="Bacterial exopeptidase dimerisation domain"/>
    <property type="match status" value="1"/>
</dbReference>
<dbReference type="PANTHER" id="PTHR11014">
    <property type="entry name" value="PEPTIDASE M20 FAMILY MEMBER"/>
    <property type="match status" value="1"/>
</dbReference>
<dbReference type="Gene3D" id="3.30.70.360">
    <property type="match status" value="1"/>
</dbReference>
<dbReference type="InterPro" id="IPR002933">
    <property type="entry name" value="Peptidase_M20"/>
</dbReference>
<dbReference type="Gene3D" id="3.40.630.10">
    <property type="entry name" value="Zn peptidases"/>
    <property type="match status" value="1"/>
</dbReference>
<dbReference type="PANTHER" id="PTHR11014:SF63">
    <property type="entry name" value="METALLOPEPTIDASE, PUTATIVE (AFU_ORTHOLOGUE AFUA_6G09600)-RELATED"/>
    <property type="match status" value="1"/>
</dbReference>
<dbReference type="RefSeq" id="WP_189639310.1">
    <property type="nucleotide sequence ID" value="NZ_BMZF01000001.1"/>
</dbReference>
<sequence length="386" mass="41272">MPVINRIADYFDEMKGWRQHIHTNPEVGFECHETAAFVADRLREFGVDDISTGWAKTGVVAVINGKGDGGTIALRADMDALPMPEETGLDYASQNAGKMHACGHDGHTTMLLGAAKYLAETRNFSGRVVLIFQPAEEGGGGAGVMVNEGLVEKYGIDQTYALHNLPDLPIGQFETTRGPIMAAADDFAIEINGRGGHAAYPHGTIDPIIVATQMVQAFQSIVSRNVDPIDTAVLTITQIHAGTTTNVIPETARLVGTVRTFKSEVKDMIKSRMETIMHNTADAFGATVSMKYNDGYPATVNHAEQADFAASVAASIVGDGKVASDVPPSMGAEDFAYFLQKSKGAYLFVGNGPSAGLHHTKYNFNDEAAPYGATFFARLVETAQPV</sequence>
<keyword evidence="4" id="KW-1185">Reference proteome</keyword>
<name>A0ABQ3CX17_9RHOB</name>
<evidence type="ECO:0000256" key="1">
    <source>
        <dbReference type="ARBA" id="ARBA00022801"/>
    </source>
</evidence>
<gene>
    <name evidence="3" type="ORF">GCM10008927_08650</name>
</gene>
<dbReference type="Proteomes" id="UP000634455">
    <property type="component" value="Unassembled WGS sequence"/>
</dbReference>
<dbReference type="InterPro" id="IPR036264">
    <property type="entry name" value="Bact_exopeptidase_dim_dom"/>
</dbReference>
<organism evidence="3 4">
    <name type="scientific">Paramylibacter ulvae</name>
    <dbReference type="NCBI Taxonomy" id="1651968"/>
    <lineage>
        <taxon>Bacteria</taxon>
        <taxon>Pseudomonadati</taxon>
        <taxon>Pseudomonadota</taxon>
        <taxon>Alphaproteobacteria</taxon>
        <taxon>Rhodobacterales</taxon>
        <taxon>Paracoccaceae</taxon>
        <taxon>Paramylibacter</taxon>
    </lineage>
</organism>
<feature type="domain" description="Peptidase M20 dimerisation" evidence="2">
    <location>
        <begin position="187"/>
        <end position="280"/>
    </location>
</feature>